<accession>A0A0K2T6F6</accession>
<evidence type="ECO:0000313" key="1">
    <source>
        <dbReference type="EMBL" id="CDW21659.1"/>
    </source>
</evidence>
<dbReference type="AlphaFoldDB" id="A0A0K2T6F6"/>
<dbReference type="EMBL" id="HACA01004298">
    <property type="protein sequence ID" value="CDW21659.1"/>
    <property type="molecule type" value="Transcribed_RNA"/>
</dbReference>
<name>A0A0K2T6F6_LEPSM</name>
<reference evidence="1" key="1">
    <citation type="submission" date="2014-05" db="EMBL/GenBank/DDBJ databases">
        <authorList>
            <person name="Chronopoulou M."/>
        </authorList>
    </citation>
    <scope>NUCLEOTIDE SEQUENCE</scope>
    <source>
        <tissue evidence="1">Whole organism</tissue>
    </source>
</reference>
<organism evidence="1">
    <name type="scientific">Lepeophtheirus salmonis</name>
    <name type="common">Salmon louse</name>
    <name type="synonym">Caligus salmonis</name>
    <dbReference type="NCBI Taxonomy" id="72036"/>
    <lineage>
        <taxon>Eukaryota</taxon>
        <taxon>Metazoa</taxon>
        <taxon>Ecdysozoa</taxon>
        <taxon>Arthropoda</taxon>
        <taxon>Crustacea</taxon>
        <taxon>Multicrustacea</taxon>
        <taxon>Hexanauplia</taxon>
        <taxon>Copepoda</taxon>
        <taxon>Siphonostomatoida</taxon>
        <taxon>Caligidae</taxon>
        <taxon>Lepeophtheirus</taxon>
    </lineage>
</organism>
<feature type="non-terminal residue" evidence="1">
    <location>
        <position position="1"/>
    </location>
</feature>
<sequence>EYVNGLLWRQSPYSVLCKQHFKPEDLQVAIQTLAFVGGKEYPDIERDAVSSPFLRSQISKIRLRKIIV</sequence>
<protein>
    <submittedName>
        <fullName evidence="1">Uncharacterized protein</fullName>
    </submittedName>
</protein>
<proteinExistence type="predicted"/>